<dbReference type="EC" id="2.5.1.15" evidence="4 9"/>
<dbReference type="InterPro" id="IPR000489">
    <property type="entry name" value="Pterin-binding_dom"/>
</dbReference>
<dbReference type="Gene3D" id="3.20.20.20">
    <property type="entry name" value="Dihydropteroate synthase-like"/>
    <property type="match status" value="1"/>
</dbReference>
<evidence type="ECO:0000256" key="4">
    <source>
        <dbReference type="ARBA" id="ARBA00012458"/>
    </source>
</evidence>
<keyword evidence="12" id="KW-1185">Reference proteome</keyword>
<keyword evidence="6 9" id="KW-0479">Metal-binding</keyword>
<comment type="function">
    <text evidence="9">Catalyzes the condensation of para-aminobenzoate (pABA) with 6-hydroxymethyl-7,8-dihydropterin diphosphate (DHPt-PP) to form 7,8-dihydropteroate (H2Pte), the immediate precursor of folate derivatives.</text>
</comment>
<name>A0A511B101_9PROT</name>
<dbReference type="Pfam" id="PF00809">
    <property type="entry name" value="Pterin_bind"/>
    <property type="match status" value="1"/>
</dbReference>
<comment type="pathway">
    <text evidence="3 9">Cofactor biosynthesis; tetrahydrofolate biosynthesis; 7,8-dihydrofolate from 2-amino-4-hydroxy-6-hydroxymethyl-7,8-dihydropteridine diphosphate and 4-aminobenzoate: step 1/2.</text>
</comment>
<dbReference type="NCBIfam" id="TIGR01496">
    <property type="entry name" value="DHPS"/>
    <property type="match status" value="1"/>
</dbReference>
<dbReference type="SUPFAM" id="SSF51717">
    <property type="entry name" value="Dihydropteroate synthetase-like"/>
    <property type="match status" value="1"/>
</dbReference>
<dbReference type="GO" id="GO:0046872">
    <property type="term" value="F:metal ion binding"/>
    <property type="evidence" value="ECO:0007669"/>
    <property type="project" value="UniProtKB-KW"/>
</dbReference>
<dbReference type="CDD" id="cd00739">
    <property type="entry name" value="DHPS"/>
    <property type="match status" value="1"/>
</dbReference>
<evidence type="ECO:0000256" key="1">
    <source>
        <dbReference type="ARBA" id="ARBA00000012"/>
    </source>
</evidence>
<dbReference type="GO" id="GO:0004156">
    <property type="term" value="F:dihydropteroate synthase activity"/>
    <property type="evidence" value="ECO:0007669"/>
    <property type="project" value="UniProtKB-EC"/>
</dbReference>
<organism evidence="11 12">
    <name type="scientific">Gluconobacter wancherniae NBRC 103581</name>
    <dbReference type="NCBI Taxonomy" id="656744"/>
    <lineage>
        <taxon>Bacteria</taxon>
        <taxon>Pseudomonadati</taxon>
        <taxon>Pseudomonadota</taxon>
        <taxon>Alphaproteobacteria</taxon>
        <taxon>Acetobacterales</taxon>
        <taxon>Acetobacteraceae</taxon>
        <taxon>Gluconobacter</taxon>
    </lineage>
</organism>
<evidence type="ECO:0000313" key="12">
    <source>
        <dbReference type="Proteomes" id="UP000321230"/>
    </source>
</evidence>
<sequence length="263" mass="28238">MKRSHGPLVMGIVNVTPDSFSDGGRFAQAPEALRHAQALLADGADLLDIGGESTRPGFSPVSPEEEWARLSPIFSGLSASGTVLSVDTTKAWVAAKAISAGALIVNDVWGFQADPDMAHVVSQSEAYAVLMHNRVEVDGALDVVADWRRFFDASLELAQRAGVESGRLILDPGVGFGKTPDQNVQAIARIRDLKAEYGLPVLLGLSRKSMFGHFLGRSVDERLAGTLSANLYGARRGADIVRVHDVREHVDAFGMQHILERGE</sequence>
<accession>A0A511B101</accession>
<comment type="caution">
    <text evidence="11">The sequence shown here is derived from an EMBL/GenBank/DDBJ whole genome shotgun (WGS) entry which is preliminary data.</text>
</comment>
<evidence type="ECO:0000256" key="7">
    <source>
        <dbReference type="ARBA" id="ARBA00022842"/>
    </source>
</evidence>
<evidence type="ECO:0000256" key="9">
    <source>
        <dbReference type="RuleBase" id="RU361205"/>
    </source>
</evidence>
<evidence type="ECO:0000256" key="3">
    <source>
        <dbReference type="ARBA" id="ARBA00004763"/>
    </source>
</evidence>
<dbReference type="PROSITE" id="PS00793">
    <property type="entry name" value="DHPS_2"/>
    <property type="match status" value="1"/>
</dbReference>
<dbReference type="InterPro" id="IPR011005">
    <property type="entry name" value="Dihydropteroate_synth-like_sf"/>
</dbReference>
<dbReference type="GO" id="GO:0046654">
    <property type="term" value="P:tetrahydrofolate biosynthetic process"/>
    <property type="evidence" value="ECO:0007669"/>
    <property type="project" value="UniProtKB-UniPathway"/>
</dbReference>
<comment type="catalytic activity">
    <reaction evidence="1">
        <text>(7,8-dihydropterin-6-yl)methyl diphosphate + 4-aminobenzoate = 7,8-dihydropteroate + diphosphate</text>
        <dbReference type="Rhea" id="RHEA:19949"/>
        <dbReference type="ChEBI" id="CHEBI:17836"/>
        <dbReference type="ChEBI" id="CHEBI:17839"/>
        <dbReference type="ChEBI" id="CHEBI:33019"/>
        <dbReference type="ChEBI" id="CHEBI:72950"/>
        <dbReference type="EC" id="2.5.1.15"/>
    </reaction>
</comment>
<dbReference type="Proteomes" id="UP000321230">
    <property type="component" value="Unassembled WGS sequence"/>
</dbReference>
<keyword evidence="5 9" id="KW-0808">Transferase</keyword>
<dbReference type="PROSITE" id="PS00792">
    <property type="entry name" value="DHPS_1"/>
    <property type="match status" value="1"/>
</dbReference>
<dbReference type="RefSeq" id="WP_228118497.1">
    <property type="nucleotide sequence ID" value="NZ_BARC01000006.1"/>
</dbReference>
<feature type="domain" description="Pterin-binding" evidence="10">
    <location>
        <begin position="7"/>
        <end position="254"/>
    </location>
</feature>
<protein>
    <recommendedName>
        <fullName evidence="4 9">Dihydropteroate synthase</fullName>
        <shortName evidence="9">DHPS</shortName>
        <ecNumber evidence="4 9">2.5.1.15</ecNumber>
    </recommendedName>
    <alternativeName>
        <fullName evidence="9">Dihydropteroate pyrophosphorylase</fullName>
    </alternativeName>
</protein>
<dbReference type="PROSITE" id="PS50972">
    <property type="entry name" value="PTERIN_BINDING"/>
    <property type="match status" value="1"/>
</dbReference>
<dbReference type="GO" id="GO:0005829">
    <property type="term" value="C:cytosol"/>
    <property type="evidence" value="ECO:0007669"/>
    <property type="project" value="TreeGrafter"/>
</dbReference>
<dbReference type="InterPro" id="IPR006390">
    <property type="entry name" value="DHP_synth_dom"/>
</dbReference>
<evidence type="ECO:0000256" key="2">
    <source>
        <dbReference type="ARBA" id="ARBA00001946"/>
    </source>
</evidence>
<comment type="similarity">
    <text evidence="9">Belongs to the DHPS family.</text>
</comment>
<dbReference type="InterPro" id="IPR045031">
    <property type="entry name" value="DHP_synth-like"/>
</dbReference>
<keyword evidence="8 9" id="KW-0289">Folate biosynthesis</keyword>
<dbReference type="GO" id="GO:0046656">
    <property type="term" value="P:folic acid biosynthetic process"/>
    <property type="evidence" value="ECO:0007669"/>
    <property type="project" value="UniProtKB-KW"/>
</dbReference>
<evidence type="ECO:0000256" key="6">
    <source>
        <dbReference type="ARBA" id="ARBA00022723"/>
    </source>
</evidence>
<evidence type="ECO:0000313" key="11">
    <source>
        <dbReference type="EMBL" id="GEK94135.1"/>
    </source>
</evidence>
<gene>
    <name evidence="11" type="ORF">GWA01_19050</name>
</gene>
<keyword evidence="7 9" id="KW-0460">Magnesium</keyword>
<proteinExistence type="inferred from homology"/>
<evidence type="ECO:0000256" key="8">
    <source>
        <dbReference type="ARBA" id="ARBA00022909"/>
    </source>
</evidence>
<comment type="cofactor">
    <cofactor evidence="2 9">
        <name>Mg(2+)</name>
        <dbReference type="ChEBI" id="CHEBI:18420"/>
    </cofactor>
</comment>
<dbReference type="AlphaFoldDB" id="A0A511B101"/>
<evidence type="ECO:0000256" key="5">
    <source>
        <dbReference type="ARBA" id="ARBA00022679"/>
    </source>
</evidence>
<evidence type="ECO:0000259" key="10">
    <source>
        <dbReference type="PROSITE" id="PS50972"/>
    </source>
</evidence>
<dbReference type="EMBL" id="BJUZ01000002">
    <property type="protein sequence ID" value="GEK94135.1"/>
    <property type="molecule type" value="Genomic_DNA"/>
</dbReference>
<dbReference type="UniPathway" id="UPA00077">
    <property type="reaction ID" value="UER00156"/>
</dbReference>
<dbReference type="PANTHER" id="PTHR20941:SF1">
    <property type="entry name" value="FOLIC ACID SYNTHESIS PROTEIN FOL1"/>
    <property type="match status" value="1"/>
</dbReference>
<dbReference type="PANTHER" id="PTHR20941">
    <property type="entry name" value="FOLATE SYNTHESIS PROTEINS"/>
    <property type="match status" value="1"/>
</dbReference>
<reference evidence="11 12" key="1">
    <citation type="submission" date="2019-07" db="EMBL/GenBank/DDBJ databases">
        <title>Whole genome shotgun sequence of Gluconobacter wancherniae NBRC 103581.</title>
        <authorList>
            <person name="Hosoyama A."/>
            <person name="Uohara A."/>
            <person name="Ohji S."/>
            <person name="Ichikawa N."/>
        </authorList>
    </citation>
    <scope>NUCLEOTIDE SEQUENCE [LARGE SCALE GENOMIC DNA]</scope>
    <source>
        <strain evidence="11 12">NBRC 103581</strain>
    </source>
</reference>